<evidence type="ECO:0000256" key="4">
    <source>
        <dbReference type="ARBA" id="ARBA00023136"/>
    </source>
</evidence>
<evidence type="ECO:0000256" key="5">
    <source>
        <dbReference type="ARBA" id="ARBA00038359"/>
    </source>
</evidence>
<evidence type="ECO:0000256" key="6">
    <source>
        <dbReference type="SAM" id="MobiDB-lite"/>
    </source>
</evidence>
<dbReference type="OrthoDB" id="5393606at2759"/>
<dbReference type="GO" id="GO:0016020">
    <property type="term" value="C:membrane"/>
    <property type="evidence" value="ECO:0007669"/>
    <property type="project" value="UniProtKB-SubCell"/>
</dbReference>
<feature type="transmembrane region" description="Helical" evidence="7">
    <location>
        <begin position="100"/>
        <end position="121"/>
    </location>
</feature>
<dbReference type="InterPro" id="IPR052337">
    <property type="entry name" value="SAT4-like"/>
</dbReference>
<dbReference type="PANTHER" id="PTHR33048">
    <property type="entry name" value="PTH11-LIKE INTEGRAL MEMBRANE PROTEIN (AFU_ORTHOLOGUE AFUA_5G11245)"/>
    <property type="match status" value="1"/>
</dbReference>
<name>A0A2V1EEI8_9PLEO</name>
<evidence type="ECO:0000259" key="8">
    <source>
        <dbReference type="Pfam" id="PF20684"/>
    </source>
</evidence>
<feature type="transmembrane region" description="Helical" evidence="7">
    <location>
        <begin position="12"/>
        <end position="33"/>
    </location>
</feature>
<dbReference type="InterPro" id="IPR049326">
    <property type="entry name" value="Rhodopsin_dom_fungi"/>
</dbReference>
<reference evidence="9 10" key="1">
    <citation type="journal article" date="2018" name="Sci. Rep.">
        <title>Comparative genomics provides insights into the lifestyle and reveals functional heterogeneity of dark septate endophytic fungi.</title>
        <authorList>
            <person name="Knapp D.G."/>
            <person name="Nemeth J.B."/>
            <person name="Barry K."/>
            <person name="Hainaut M."/>
            <person name="Henrissat B."/>
            <person name="Johnson J."/>
            <person name="Kuo A."/>
            <person name="Lim J.H.P."/>
            <person name="Lipzen A."/>
            <person name="Nolan M."/>
            <person name="Ohm R.A."/>
            <person name="Tamas L."/>
            <person name="Grigoriev I.V."/>
            <person name="Spatafora J.W."/>
            <person name="Nagy L.G."/>
            <person name="Kovacs G.M."/>
        </authorList>
    </citation>
    <scope>NUCLEOTIDE SEQUENCE [LARGE SCALE GENOMIC DNA]</scope>
    <source>
        <strain evidence="9 10">DSE2036</strain>
    </source>
</reference>
<evidence type="ECO:0000313" key="9">
    <source>
        <dbReference type="EMBL" id="PVI08509.1"/>
    </source>
</evidence>
<sequence length="383" mass="42210">MAFAYHETGRHLIAASITLAVVDLIAVAAKFWVRRRYKQGVKADDWLLLPPTLISTVLAGILSYGVIEGALGGTISAPLKSPERAAEEAYKLSLARKIQWPFLTLHPLAMGLVRISFLLFYLRIFSVNRARTFVLISIGIVIAWTISFTFAELFQCGTHFTSNWSVTLFAVHCPRTLYILFVSFLTAAILDLYILILPIVFILQLKLAMTKKLGVLSILIIGSATVVASIIRLALLAPGIFAVVSGPPQTYEQRSARLSSTIYWGQVELGVAIFVACLPTVQRVLRTERTRRFLARLGIKGITSHSTTMNSKHSFNTSSSRVMGKPRILVNQSIDVAYSEADTDSRPILSSEINSTKRSDENIDSIEMESGLGRKRAQASGGY</sequence>
<dbReference type="EMBL" id="KZ805300">
    <property type="protein sequence ID" value="PVI08509.1"/>
    <property type="molecule type" value="Genomic_DNA"/>
</dbReference>
<keyword evidence="3 7" id="KW-1133">Transmembrane helix</keyword>
<feature type="transmembrane region" description="Helical" evidence="7">
    <location>
        <begin position="215"/>
        <end position="241"/>
    </location>
</feature>
<keyword evidence="4 7" id="KW-0472">Membrane</keyword>
<dbReference type="PANTHER" id="PTHR33048:SF157">
    <property type="entry name" value="INTEGRAL MEMBRANE PROTEIN"/>
    <property type="match status" value="1"/>
</dbReference>
<dbReference type="Pfam" id="PF20684">
    <property type="entry name" value="Fung_rhodopsin"/>
    <property type="match status" value="1"/>
</dbReference>
<feature type="domain" description="Rhodopsin" evidence="8">
    <location>
        <begin position="30"/>
        <end position="286"/>
    </location>
</feature>
<evidence type="ECO:0000313" key="10">
    <source>
        <dbReference type="Proteomes" id="UP000244855"/>
    </source>
</evidence>
<dbReference type="AlphaFoldDB" id="A0A2V1EEI8"/>
<proteinExistence type="inferred from homology"/>
<feature type="transmembrane region" description="Helical" evidence="7">
    <location>
        <begin position="177"/>
        <end position="203"/>
    </location>
</feature>
<organism evidence="9 10">
    <name type="scientific">Periconia macrospinosa</name>
    <dbReference type="NCBI Taxonomy" id="97972"/>
    <lineage>
        <taxon>Eukaryota</taxon>
        <taxon>Fungi</taxon>
        <taxon>Dikarya</taxon>
        <taxon>Ascomycota</taxon>
        <taxon>Pezizomycotina</taxon>
        <taxon>Dothideomycetes</taxon>
        <taxon>Pleosporomycetidae</taxon>
        <taxon>Pleosporales</taxon>
        <taxon>Massarineae</taxon>
        <taxon>Periconiaceae</taxon>
        <taxon>Periconia</taxon>
    </lineage>
</organism>
<keyword evidence="2 7" id="KW-0812">Transmembrane</keyword>
<feature type="region of interest" description="Disordered" evidence="6">
    <location>
        <begin position="347"/>
        <end position="383"/>
    </location>
</feature>
<evidence type="ECO:0000256" key="2">
    <source>
        <dbReference type="ARBA" id="ARBA00022692"/>
    </source>
</evidence>
<evidence type="ECO:0000256" key="7">
    <source>
        <dbReference type="SAM" id="Phobius"/>
    </source>
</evidence>
<feature type="transmembrane region" description="Helical" evidence="7">
    <location>
        <begin position="45"/>
        <end position="67"/>
    </location>
</feature>
<feature type="transmembrane region" description="Helical" evidence="7">
    <location>
        <begin position="261"/>
        <end position="281"/>
    </location>
</feature>
<keyword evidence="10" id="KW-1185">Reference proteome</keyword>
<evidence type="ECO:0000256" key="3">
    <source>
        <dbReference type="ARBA" id="ARBA00022989"/>
    </source>
</evidence>
<dbReference type="Proteomes" id="UP000244855">
    <property type="component" value="Unassembled WGS sequence"/>
</dbReference>
<feature type="transmembrane region" description="Helical" evidence="7">
    <location>
        <begin position="133"/>
        <end position="154"/>
    </location>
</feature>
<gene>
    <name evidence="9" type="ORF">DM02DRAFT_4507</name>
</gene>
<accession>A0A2V1EEI8</accession>
<comment type="subcellular location">
    <subcellularLocation>
        <location evidence="1">Membrane</location>
        <topology evidence="1">Multi-pass membrane protein</topology>
    </subcellularLocation>
</comment>
<comment type="similarity">
    <text evidence="5">Belongs to the SAT4 family.</text>
</comment>
<evidence type="ECO:0000256" key="1">
    <source>
        <dbReference type="ARBA" id="ARBA00004141"/>
    </source>
</evidence>
<dbReference type="STRING" id="97972.A0A2V1EEI8"/>
<protein>
    <recommendedName>
        <fullName evidence="8">Rhodopsin domain-containing protein</fullName>
    </recommendedName>
</protein>